<sequence length="106" mass="11238">MRIRLILTLLLAGIGLAGVALAVPPGRTLNFDQSPTGKVVFDGKIHADAGAKCAECHNADTFPKMKQGTVTITMEQIYAGKLCGVCHNGQRAFDAKGNCNRCHLGE</sequence>
<feature type="signal peptide" evidence="1">
    <location>
        <begin position="1"/>
        <end position="22"/>
    </location>
</feature>
<dbReference type="OrthoDB" id="14108at2"/>
<feature type="chain" id="PRO_5021886840" evidence="1">
    <location>
        <begin position="23"/>
        <end position="106"/>
    </location>
</feature>
<keyword evidence="1" id="KW-0732">Signal</keyword>
<dbReference type="PANTHER" id="PTHR39425:SF1">
    <property type="entry name" value="CYTOCHROME C7-LIKE DOMAIN-CONTAINING PROTEIN"/>
    <property type="match status" value="1"/>
</dbReference>
<evidence type="ECO:0000313" key="3">
    <source>
        <dbReference type="EMBL" id="TRO78328.1"/>
    </source>
</evidence>
<dbReference type="PANTHER" id="PTHR39425">
    <property type="entry name" value="LIPOPROTEIN CYTOCHROME C"/>
    <property type="match status" value="1"/>
</dbReference>
<dbReference type="AlphaFoldDB" id="A0A550J516"/>
<evidence type="ECO:0000256" key="1">
    <source>
        <dbReference type="SAM" id="SignalP"/>
    </source>
</evidence>
<evidence type="ECO:0000313" key="4">
    <source>
        <dbReference type="Proteomes" id="UP000317155"/>
    </source>
</evidence>
<dbReference type="Pfam" id="PF14522">
    <property type="entry name" value="Cytochrome_C7"/>
    <property type="match status" value="1"/>
</dbReference>
<comment type="caution">
    <text evidence="3">The sequence shown here is derived from an EMBL/GenBank/DDBJ whole genome shotgun (WGS) entry which is preliminary data.</text>
</comment>
<dbReference type="Proteomes" id="UP000317155">
    <property type="component" value="Unassembled WGS sequence"/>
</dbReference>
<dbReference type="EMBL" id="VJVV01000019">
    <property type="protein sequence ID" value="TRO78328.1"/>
    <property type="molecule type" value="Genomic_DNA"/>
</dbReference>
<accession>A0A550J516</accession>
<evidence type="ECO:0000259" key="2">
    <source>
        <dbReference type="Pfam" id="PF14522"/>
    </source>
</evidence>
<keyword evidence="4" id="KW-1185">Reference proteome</keyword>
<protein>
    <submittedName>
        <fullName evidence="3">Cytochrome c3 family protein</fullName>
    </submittedName>
</protein>
<proteinExistence type="predicted"/>
<dbReference type="SUPFAM" id="SSF48695">
    <property type="entry name" value="Multiheme cytochromes"/>
    <property type="match status" value="1"/>
</dbReference>
<organism evidence="3 4">
    <name type="scientific">Trichloromonas acetexigens</name>
    <dbReference type="NCBI Taxonomy" id="38815"/>
    <lineage>
        <taxon>Bacteria</taxon>
        <taxon>Pseudomonadati</taxon>
        <taxon>Thermodesulfobacteriota</taxon>
        <taxon>Desulfuromonadia</taxon>
        <taxon>Desulfuromonadales</taxon>
        <taxon>Trichloromonadaceae</taxon>
        <taxon>Trichloromonas</taxon>
    </lineage>
</organism>
<dbReference type="Gene3D" id="3.90.10.10">
    <property type="entry name" value="Cytochrome C3"/>
    <property type="match status" value="1"/>
</dbReference>
<feature type="domain" description="Cytochrome c7-like" evidence="2">
    <location>
        <begin position="39"/>
        <end position="103"/>
    </location>
</feature>
<dbReference type="InterPro" id="IPR026352">
    <property type="entry name" value="Nanowire_3heme"/>
</dbReference>
<gene>
    <name evidence="3" type="ORF">FL622_16595</name>
</gene>
<dbReference type="RefSeq" id="WP_092055307.1">
    <property type="nucleotide sequence ID" value="NZ_FOJJ01000011.1"/>
</dbReference>
<dbReference type="NCBIfam" id="TIGR04257">
    <property type="entry name" value="nanowire_3heme"/>
    <property type="match status" value="1"/>
</dbReference>
<dbReference type="InterPro" id="IPR036280">
    <property type="entry name" value="Multihaem_cyt_sf"/>
</dbReference>
<reference evidence="3 4" key="1">
    <citation type="submission" date="2019-07" db="EMBL/GenBank/DDBJ databases">
        <title>Insights of Desulfuromonas acetexigens electromicrobiology.</title>
        <authorList>
            <person name="Katuri K."/>
            <person name="Sapireddy V."/>
            <person name="Shaw D.R."/>
            <person name="Saikaly P."/>
        </authorList>
    </citation>
    <scope>NUCLEOTIDE SEQUENCE [LARGE SCALE GENOMIC DNA]</scope>
    <source>
        <strain evidence="3 4">2873</strain>
    </source>
</reference>
<name>A0A550J516_9BACT</name>
<dbReference type="InterPro" id="IPR029467">
    <property type="entry name" value="Cyt_c7-like"/>
</dbReference>